<evidence type="ECO:0000256" key="1">
    <source>
        <dbReference type="ARBA" id="ARBA00008812"/>
    </source>
</evidence>
<dbReference type="SMART" id="SM00867">
    <property type="entry name" value="YceI"/>
    <property type="match status" value="1"/>
</dbReference>
<name>A0A917VKH1_9NOCA</name>
<reference evidence="3" key="2">
    <citation type="submission" date="2020-09" db="EMBL/GenBank/DDBJ databases">
        <authorList>
            <person name="Sun Q."/>
            <person name="Zhou Y."/>
        </authorList>
    </citation>
    <scope>NUCLEOTIDE SEQUENCE</scope>
    <source>
        <strain evidence="3">CGMCC 4.3508</strain>
    </source>
</reference>
<comment type="caution">
    <text evidence="3">The sequence shown here is derived from an EMBL/GenBank/DDBJ whole genome shotgun (WGS) entry which is preliminary data.</text>
</comment>
<comment type="similarity">
    <text evidence="1">Belongs to the UPF0312 family.</text>
</comment>
<dbReference type="Proteomes" id="UP000638263">
    <property type="component" value="Unassembled WGS sequence"/>
</dbReference>
<dbReference type="InterPro" id="IPR036761">
    <property type="entry name" value="TTHA0802/YceI-like_sf"/>
</dbReference>
<dbReference type="AlphaFoldDB" id="A0A917VKH1"/>
<dbReference type="EMBL" id="BMMH01000001">
    <property type="protein sequence ID" value="GGK90425.1"/>
    <property type="molecule type" value="Genomic_DNA"/>
</dbReference>
<feature type="domain" description="Lipid/polyisoprenoid-binding YceI-like" evidence="2">
    <location>
        <begin position="13"/>
        <end position="182"/>
    </location>
</feature>
<keyword evidence="4" id="KW-1185">Reference proteome</keyword>
<accession>A0A917VKH1</accession>
<evidence type="ECO:0000313" key="4">
    <source>
        <dbReference type="Proteomes" id="UP000638263"/>
    </source>
</evidence>
<dbReference type="RefSeq" id="WP_058857093.1">
    <property type="nucleotide sequence ID" value="NZ_BMMH01000001.1"/>
</dbReference>
<evidence type="ECO:0000259" key="2">
    <source>
        <dbReference type="SMART" id="SM00867"/>
    </source>
</evidence>
<reference evidence="3" key="1">
    <citation type="journal article" date="2014" name="Int. J. Syst. Evol. Microbiol.">
        <title>Complete genome sequence of Corynebacterium casei LMG S-19264T (=DSM 44701T), isolated from a smear-ripened cheese.</title>
        <authorList>
            <consortium name="US DOE Joint Genome Institute (JGI-PGF)"/>
            <person name="Walter F."/>
            <person name="Albersmeier A."/>
            <person name="Kalinowski J."/>
            <person name="Ruckert C."/>
        </authorList>
    </citation>
    <scope>NUCLEOTIDE SEQUENCE</scope>
    <source>
        <strain evidence="3">CGMCC 4.3508</strain>
    </source>
</reference>
<dbReference type="SUPFAM" id="SSF101874">
    <property type="entry name" value="YceI-like"/>
    <property type="match status" value="1"/>
</dbReference>
<dbReference type="InterPro" id="IPR007372">
    <property type="entry name" value="Lipid/polyisoprenoid-bd_YceI"/>
</dbReference>
<dbReference type="PANTHER" id="PTHR34406">
    <property type="entry name" value="PROTEIN YCEI"/>
    <property type="match status" value="1"/>
</dbReference>
<organism evidence="3 4">
    <name type="scientific">Nocardia jinanensis</name>
    <dbReference type="NCBI Taxonomy" id="382504"/>
    <lineage>
        <taxon>Bacteria</taxon>
        <taxon>Bacillati</taxon>
        <taxon>Actinomycetota</taxon>
        <taxon>Actinomycetes</taxon>
        <taxon>Mycobacteriales</taxon>
        <taxon>Nocardiaceae</taxon>
        <taxon>Nocardia</taxon>
    </lineage>
</organism>
<dbReference type="PANTHER" id="PTHR34406:SF1">
    <property type="entry name" value="PROTEIN YCEI"/>
    <property type="match status" value="1"/>
</dbReference>
<evidence type="ECO:0000313" key="3">
    <source>
        <dbReference type="EMBL" id="GGK90425.1"/>
    </source>
</evidence>
<dbReference type="Pfam" id="PF04264">
    <property type="entry name" value="YceI"/>
    <property type="match status" value="1"/>
</dbReference>
<proteinExistence type="inferred from homology"/>
<sequence>MTTATNVQELTGTYVLDPAHTRVGFVTRHAMVTKVRGAFNEFTGSAYFDSENPANSSGEVTIQAGSIDTRNADRDKHLRSLDFLGLEEHPEITFRSTAITPTGPDTFDVTGDLTIKGITRSVTVPFTFEGQADDPFGNTRVGFEGSATINRKDFGITWNAALETGGVLVADKVVLEFEVSAIKDTGNQD</sequence>
<gene>
    <name evidence="3" type="ORF">GCM10011588_00820</name>
</gene>
<dbReference type="Gene3D" id="2.40.128.110">
    <property type="entry name" value="Lipid/polyisoprenoid-binding, YceI-like"/>
    <property type="match status" value="1"/>
</dbReference>
<protein>
    <submittedName>
        <fullName evidence="3">Polyisoprenoid-binding protein</fullName>
    </submittedName>
</protein>